<comment type="caution">
    <text evidence="2">The sequence shown here is derived from an EMBL/GenBank/DDBJ whole genome shotgun (WGS) entry which is preliminary data.</text>
</comment>
<feature type="transmembrane region" description="Helical" evidence="1">
    <location>
        <begin position="49"/>
        <end position="67"/>
    </location>
</feature>
<name>A0A7Y9RWF5_9ACTN</name>
<dbReference type="Proteomes" id="UP000544110">
    <property type="component" value="Unassembled WGS sequence"/>
</dbReference>
<evidence type="ECO:0000256" key="1">
    <source>
        <dbReference type="SAM" id="Phobius"/>
    </source>
</evidence>
<keyword evidence="1" id="KW-0472">Membrane</keyword>
<dbReference type="RefSeq" id="WP_179516471.1">
    <property type="nucleotide sequence ID" value="NZ_JACCAC010000001.1"/>
</dbReference>
<dbReference type="EMBL" id="JACCAC010000001">
    <property type="protein sequence ID" value="NYG55907.1"/>
    <property type="molecule type" value="Genomic_DNA"/>
</dbReference>
<keyword evidence="1" id="KW-1133">Transmembrane helix</keyword>
<sequence>MPTPDPRPPGPRLAALPAAALAFLPALAAAVLSALGGAAVVLGEADDSPGLQGLGGLLVLAVAAVLARHPERPRA</sequence>
<organism evidence="2 3">
    <name type="scientific">Nocardioides perillae</name>
    <dbReference type="NCBI Taxonomy" id="1119534"/>
    <lineage>
        <taxon>Bacteria</taxon>
        <taxon>Bacillati</taxon>
        <taxon>Actinomycetota</taxon>
        <taxon>Actinomycetes</taxon>
        <taxon>Propionibacteriales</taxon>
        <taxon>Nocardioidaceae</taxon>
        <taxon>Nocardioides</taxon>
    </lineage>
</organism>
<evidence type="ECO:0000313" key="2">
    <source>
        <dbReference type="EMBL" id="NYG55907.1"/>
    </source>
</evidence>
<gene>
    <name evidence="2" type="ORF">BJ989_002211</name>
</gene>
<keyword evidence="3" id="KW-1185">Reference proteome</keyword>
<reference evidence="2 3" key="1">
    <citation type="submission" date="2020-07" db="EMBL/GenBank/DDBJ databases">
        <title>Sequencing the genomes of 1000 actinobacteria strains.</title>
        <authorList>
            <person name="Klenk H.-P."/>
        </authorList>
    </citation>
    <scope>NUCLEOTIDE SEQUENCE [LARGE SCALE GENOMIC DNA]</scope>
    <source>
        <strain evidence="2 3">DSM 24552</strain>
    </source>
</reference>
<proteinExistence type="predicted"/>
<keyword evidence="1" id="KW-0812">Transmembrane</keyword>
<evidence type="ECO:0000313" key="3">
    <source>
        <dbReference type="Proteomes" id="UP000544110"/>
    </source>
</evidence>
<protein>
    <submittedName>
        <fullName evidence="2">Uncharacterized protein</fullName>
    </submittedName>
</protein>
<accession>A0A7Y9RWF5</accession>
<dbReference type="AlphaFoldDB" id="A0A7Y9RWF5"/>